<dbReference type="EMBL" id="CP061081">
    <property type="protein sequence ID" value="QNT05216.1"/>
    <property type="molecule type" value="Genomic_DNA"/>
</dbReference>
<protein>
    <submittedName>
        <fullName evidence="1">DNA helicase</fullName>
    </submittedName>
</protein>
<dbReference type="Proteomes" id="UP000516370">
    <property type="component" value="Chromosome"/>
</dbReference>
<keyword evidence="2" id="KW-1185">Reference proteome</keyword>
<reference evidence="1 2" key="1">
    <citation type="submission" date="2020-09" db="EMBL/GenBank/DDBJ databases">
        <title>Complete genome sequence of an Arctic sea ice bacterium Marinomonas arctica BSI20414.</title>
        <authorList>
            <person name="Liao L."/>
            <person name="Chen B."/>
        </authorList>
    </citation>
    <scope>NUCLEOTIDE SEQUENCE [LARGE SCALE GENOMIC DNA]</scope>
    <source>
        <strain evidence="1 2">BSI20414</strain>
    </source>
</reference>
<accession>A0A7H1J400</accession>
<dbReference type="AlphaFoldDB" id="A0A7H1J400"/>
<name>A0A7H1J400_9GAMM</name>
<dbReference type="KEGG" id="mard:IBG28_16200"/>
<keyword evidence="1" id="KW-0347">Helicase</keyword>
<gene>
    <name evidence="1" type="ORF">IBG28_16200</name>
</gene>
<proteinExistence type="predicted"/>
<dbReference type="GO" id="GO:0004386">
    <property type="term" value="F:helicase activity"/>
    <property type="evidence" value="ECO:0007669"/>
    <property type="project" value="UniProtKB-KW"/>
</dbReference>
<keyword evidence="1" id="KW-0547">Nucleotide-binding</keyword>
<keyword evidence="1" id="KW-0067">ATP-binding</keyword>
<dbReference type="SUPFAM" id="SSF52540">
    <property type="entry name" value="P-loop containing nucleoside triphosphate hydrolases"/>
    <property type="match status" value="1"/>
</dbReference>
<dbReference type="RefSeq" id="WP_188322914.1">
    <property type="nucleotide sequence ID" value="NZ_BMLJ01000022.1"/>
</dbReference>
<dbReference type="Gene3D" id="3.40.50.300">
    <property type="entry name" value="P-loop containing nucleotide triphosphate hydrolases"/>
    <property type="match status" value="1"/>
</dbReference>
<dbReference type="InterPro" id="IPR027417">
    <property type="entry name" value="P-loop_NTPase"/>
</dbReference>
<evidence type="ECO:0000313" key="1">
    <source>
        <dbReference type="EMBL" id="QNT05216.1"/>
    </source>
</evidence>
<evidence type="ECO:0000313" key="2">
    <source>
        <dbReference type="Proteomes" id="UP000516370"/>
    </source>
</evidence>
<organism evidence="1 2">
    <name type="scientific">Marinomonas arctica</name>
    <dbReference type="NCBI Taxonomy" id="383750"/>
    <lineage>
        <taxon>Bacteria</taxon>
        <taxon>Pseudomonadati</taxon>
        <taxon>Pseudomonadota</taxon>
        <taxon>Gammaproteobacteria</taxon>
        <taxon>Oceanospirillales</taxon>
        <taxon>Oceanospirillaceae</taxon>
        <taxon>Marinomonas</taxon>
    </lineage>
</organism>
<keyword evidence="1" id="KW-0378">Hydrolase</keyword>
<sequence>MVDTPSLDRKYEYEFDDVVVVLSPGYKICFINLGDEESFDDFCDDFCEDLGVISDNFEYKEKIGRPKKWRKEVSVEVDYSEVTSIDELMRNNKVDDLNEKRKIELIISLVTGSINDVKKIDIEEKDNLLDIVKNKIMLFDVDQTNFIYDKSKDPVIRMQGLSGTGKTELLLHKLKEVYLSSDESRILFTCHNKILAKNLRERIPSFFDFMQVKKQIHWQKRLWCIHGWGGKGDINSGTYRYLCDFYNYDYETFYRGIDVSGVYFRLAEHIKKNHPDLYAFDYSFLDESQDFPESFIGLLNVSTRESVYISGDIFQSIFDEPEESDITPKYTLNKCYRTDPRTLMLAHSMGMGLFEKKRLQWLSDESWKACGYQVKHDNSKVTLKREPIRRFSDGFDISYSSVLLKDITGHYSNIYKTVLASIQEIKDENAYFGDCERLFRFIPNTWTSTFSLSLFLL</sequence>